<organism evidence="2 3">
    <name type="scientific">Persicirhabdus sediminis</name>
    <dbReference type="NCBI Taxonomy" id="454144"/>
    <lineage>
        <taxon>Bacteria</taxon>
        <taxon>Pseudomonadati</taxon>
        <taxon>Verrucomicrobiota</taxon>
        <taxon>Verrucomicrobiia</taxon>
        <taxon>Verrucomicrobiales</taxon>
        <taxon>Verrucomicrobiaceae</taxon>
        <taxon>Persicirhabdus</taxon>
    </lineage>
</organism>
<feature type="chain" id="PRO_5035196402" description="DUF4114 domain-containing protein" evidence="1">
    <location>
        <begin position="21"/>
        <end position="237"/>
    </location>
</feature>
<comment type="caution">
    <text evidence="2">The sequence shown here is derived from an EMBL/GenBank/DDBJ whole genome shotgun (WGS) entry which is preliminary data.</text>
</comment>
<dbReference type="AlphaFoldDB" id="A0A8J7MCR9"/>
<keyword evidence="3" id="KW-1185">Reference proteome</keyword>
<evidence type="ECO:0000313" key="3">
    <source>
        <dbReference type="Proteomes" id="UP000624703"/>
    </source>
</evidence>
<evidence type="ECO:0000256" key="1">
    <source>
        <dbReference type="SAM" id="SignalP"/>
    </source>
</evidence>
<accession>A0A8J7MCR9</accession>
<name>A0A8J7MCR9_9BACT</name>
<feature type="signal peptide" evidence="1">
    <location>
        <begin position="1"/>
        <end position="20"/>
    </location>
</feature>
<dbReference type="Proteomes" id="UP000624703">
    <property type="component" value="Unassembled WGS sequence"/>
</dbReference>
<keyword evidence="1" id="KW-0732">Signal</keyword>
<protein>
    <recommendedName>
        <fullName evidence="4">DUF4114 domain-containing protein</fullName>
    </recommendedName>
</protein>
<gene>
    <name evidence="2" type="ORF">JIN82_03325</name>
</gene>
<dbReference type="RefSeq" id="WP_200310221.1">
    <property type="nucleotide sequence ID" value="NZ_JAENIM010000016.1"/>
</dbReference>
<reference evidence="2" key="1">
    <citation type="submission" date="2021-01" db="EMBL/GenBank/DDBJ databases">
        <title>Modified the classification status of verrucomicrobia.</title>
        <authorList>
            <person name="Feng X."/>
        </authorList>
    </citation>
    <scope>NUCLEOTIDE SEQUENCE</scope>
    <source>
        <strain evidence="2">_KCTC 22039</strain>
    </source>
</reference>
<sequence length="237" mass="26048">MKKFISLCLALPALATALHADNSTPTGSLTAPTSVPEGTQAKIAWNIVLPDGGANITDQDTLEPLQKSKIEVRCIGAGYWGGTKTVKLQMKINNKTYQLFDNKAKYFTSGTILAENITVKTTDKINFGMMGVSNQSGKYYRWSDTPRTDPDHSFIALANGDDFPNYTPMGSDGDVDSYLRPYLNDDSNTVSIGPKDVIFIAELDRRYTYEQSGDPADKGYDMQDMVFLVSFIPIGNN</sequence>
<dbReference type="EMBL" id="JAENIM010000016">
    <property type="protein sequence ID" value="MBK1790183.1"/>
    <property type="molecule type" value="Genomic_DNA"/>
</dbReference>
<proteinExistence type="predicted"/>
<evidence type="ECO:0000313" key="2">
    <source>
        <dbReference type="EMBL" id="MBK1790183.1"/>
    </source>
</evidence>
<evidence type="ECO:0008006" key="4">
    <source>
        <dbReference type="Google" id="ProtNLM"/>
    </source>
</evidence>